<evidence type="ECO:0000256" key="1">
    <source>
        <dbReference type="ARBA" id="ARBA00022603"/>
    </source>
</evidence>
<evidence type="ECO:0000313" key="5">
    <source>
        <dbReference type="Proteomes" id="UP000503399"/>
    </source>
</evidence>
<keyword evidence="2 4" id="KW-0808">Transferase</keyword>
<organism evidence="4 5">
    <name type="scientific">Candidatus Hydrogenisulfobacillus filiaventi</name>
    <dbReference type="NCBI Taxonomy" id="2707344"/>
    <lineage>
        <taxon>Bacteria</taxon>
        <taxon>Bacillati</taxon>
        <taxon>Bacillota</taxon>
        <taxon>Clostridia</taxon>
        <taxon>Eubacteriales</taxon>
        <taxon>Clostridiales Family XVII. Incertae Sedis</taxon>
        <taxon>Candidatus Hydrogenisulfobacillus</taxon>
    </lineage>
</organism>
<dbReference type="KEGG" id="hfv:R50_1624"/>
<dbReference type="GO" id="GO:0008168">
    <property type="term" value="F:methyltransferase activity"/>
    <property type="evidence" value="ECO:0007669"/>
    <property type="project" value="UniProtKB-KW"/>
</dbReference>
<dbReference type="PROSITE" id="PS00092">
    <property type="entry name" value="N6_MTASE"/>
    <property type="match status" value="1"/>
</dbReference>
<evidence type="ECO:0000313" key="4">
    <source>
        <dbReference type="EMBL" id="CAB1129125.1"/>
    </source>
</evidence>
<dbReference type="GO" id="GO:0031167">
    <property type="term" value="P:rRNA methylation"/>
    <property type="evidence" value="ECO:0007669"/>
    <property type="project" value="InterPro"/>
</dbReference>
<dbReference type="PANTHER" id="PTHR43542:SF1">
    <property type="entry name" value="METHYLTRANSFERASE"/>
    <property type="match status" value="1"/>
</dbReference>
<dbReference type="EMBL" id="LR778114">
    <property type="protein sequence ID" value="CAB1129125.1"/>
    <property type="molecule type" value="Genomic_DNA"/>
</dbReference>
<name>A0A6F8ZGK8_9FIRM</name>
<dbReference type="PANTHER" id="PTHR43542">
    <property type="entry name" value="METHYLTRANSFERASE"/>
    <property type="match status" value="1"/>
</dbReference>
<protein>
    <submittedName>
        <fullName evidence="4">16S rRNA (Guanine(966)-N(2))-methyltransferase RsmD</fullName>
    </submittedName>
</protein>
<keyword evidence="5" id="KW-1185">Reference proteome</keyword>
<dbReference type="Pfam" id="PF03602">
    <property type="entry name" value="Cons_hypoth95"/>
    <property type="match status" value="1"/>
</dbReference>
<dbReference type="InterPro" id="IPR002052">
    <property type="entry name" value="DNA_methylase_N6_adenine_CS"/>
</dbReference>
<gene>
    <name evidence="4" type="ORF">R50_1624</name>
</gene>
<dbReference type="CDD" id="cd02440">
    <property type="entry name" value="AdoMet_MTases"/>
    <property type="match status" value="1"/>
</dbReference>
<keyword evidence="1 4" id="KW-0489">Methyltransferase</keyword>
<dbReference type="InterPro" id="IPR004398">
    <property type="entry name" value="RNA_MeTrfase_RsmD"/>
</dbReference>
<dbReference type="PIRSF" id="PIRSF004553">
    <property type="entry name" value="CHP00095"/>
    <property type="match status" value="1"/>
</dbReference>
<dbReference type="SUPFAM" id="SSF53335">
    <property type="entry name" value="S-adenosyl-L-methionine-dependent methyltransferases"/>
    <property type="match status" value="1"/>
</dbReference>
<proteinExistence type="predicted"/>
<dbReference type="NCBIfam" id="TIGR00095">
    <property type="entry name" value="16S rRNA (guanine(966)-N(2))-methyltransferase RsmD"/>
    <property type="match status" value="1"/>
</dbReference>
<reference evidence="4 5" key="1">
    <citation type="submission" date="2020-02" db="EMBL/GenBank/DDBJ databases">
        <authorList>
            <person name="Hogendoorn C."/>
        </authorList>
    </citation>
    <scope>NUCLEOTIDE SEQUENCE [LARGE SCALE GENOMIC DNA]</scope>
    <source>
        <strain evidence="4">R501</strain>
    </source>
</reference>
<dbReference type="InterPro" id="IPR029063">
    <property type="entry name" value="SAM-dependent_MTases_sf"/>
</dbReference>
<accession>A0A6F8ZGK8</accession>
<sequence length="189" mass="20338">MRIIGGRAGGRRLAAPPGRGTRPTQERVREALFNILAPRLPGARVADLYAGTGALGLEAWSRGAASVWLVEPDRRARQVLRRNLAALGPDQPPATVWEGTAESALRRWLAAGERFDLVLADPPWQLGLSAAVRGELHRVLAPGGLVVLERPAGGDFGQLAGLELERVRRYGGTELVFYVPARGERGQEG</sequence>
<evidence type="ECO:0000256" key="2">
    <source>
        <dbReference type="ARBA" id="ARBA00022679"/>
    </source>
</evidence>
<feature type="region of interest" description="Disordered" evidence="3">
    <location>
        <begin position="1"/>
        <end position="24"/>
    </location>
</feature>
<dbReference type="Gene3D" id="3.40.50.150">
    <property type="entry name" value="Vaccinia Virus protein VP39"/>
    <property type="match status" value="1"/>
</dbReference>
<evidence type="ECO:0000256" key="3">
    <source>
        <dbReference type="SAM" id="MobiDB-lite"/>
    </source>
</evidence>
<dbReference type="AlphaFoldDB" id="A0A6F8ZGK8"/>
<feature type="compositionally biased region" description="Low complexity" evidence="3">
    <location>
        <begin position="1"/>
        <end position="23"/>
    </location>
</feature>
<dbReference type="Proteomes" id="UP000503399">
    <property type="component" value="Chromosome"/>
</dbReference>
<dbReference type="GO" id="GO:0003676">
    <property type="term" value="F:nucleic acid binding"/>
    <property type="evidence" value="ECO:0007669"/>
    <property type="project" value="InterPro"/>
</dbReference>